<comment type="caution">
    <text evidence="3">The sequence shown here is derived from an EMBL/GenBank/DDBJ whole genome shotgun (WGS) entry which is preliminary data.</text>
</comment>
<evidence type="ECO:0000256" key="1">
    <source>
        <dbReference type="SAM" id="Phobius"/>
    </source>
</evidence>
<gene>
    <name evidence="3" type="primary">pulG_5</name>
    <name evidence="3" type="ORF">Pla144_46190</name>
</gene>
<sequence length="340" mass="38101">MFNRVYRGQQSTCRESLMRLKVTSRTLDNFVDTYKARVVRRAFQAGFTLVELLVVIAIIGVLVALLLPAVQAAREAARRTQCVNNLKQLGLAAQNYHSDRRVFPPGEDHGTSAEPDYAPFYPGEEHCEWDGQMGIWFNLLFPYMELQNIYDMIDFDKRPQYRFRDNIVAMRMEIDAMLCPSHPYRGQTSPWGPGGTAHIVHYYAVHGPDEYSLKPHPDGSTHTYNYCAAGDGVFYNDSKVKISQITDGTSNTAMISETWGSTEPDDTGFSRGMNLHALVYFDDPPNSSHLSPWEANSFHPGGIQVVYVDGSVHFVSDSVQLEVFNASATIAGEEVYGSAF</sequence>
<dbReference type="InterPro" id="IPR011453">
    <property type="entry name" value="DUF1559"/>
</dbReference>
<dbReference type="InterPro" id="IPR027558">
    <property type="entry name" value="Pre_pil_HX9DG_C"/>
</dbReference>
<keyword evidence="4" id="KW-1185">Reference proteome</keyword>
<dbReference type="Gene3D" id="3.30.700.10">
    <property type="entry name" value="Glycoprotein, Type 4 Pilin"/>
    <property type="match status" value="1"/>
</dbReference>
<evidence type="ECO:0000313" key="3">
    <source>
        <dbReference type="EMBL" id="TWU21398.1"/>
    </source>
</evidence>
<feature type="domain" description="DUF1559" evidence="2">
    <location>
        <begin position="294"/>
        <end position="321"/>
    </location>
</feature>
<proteinExistence type="predicted"/>
<organism evidence="3 4">
    <name type="scientific">Bythopirellula polymerisocia</name>
    <dbReference type="NCBI Taxonomy" id="2528003"/>
    <lineage>
        <taxon>Bacteria</taxon>
        <taxon>Pseudomonadati</taxon>
        <taxon>Planctomycetota</taxon>
        <taxon>Planctomycetia</taxon>
        <taxon>Pirellulales</taxon>
        <taxon>Lacipirellulaceae</taxon>
        <taxon>Bythopirellula</taxon>
    </lineage>
</organism>
<reference evidence="3 4" key="1">
    <citation type="submission" date="2019-02" db="EMBL/GenBank/DDBJ databases">
        <title>Deep-cultivation of Planctomycetes and their phenomic and genomic characterization uncovers novel biology.</title>
        <authorList>
            <person name="Wiegand S."/>
            <person name="Jogler M."/>
            <person name="Boedeker C."/>
            <person name="Pinto D."/>
            <person name="Vollmers J."/>
            <person name="Rivas-Marin E."/>
            <person name="Kohn T."/>
            <person name="Peeters S.H."/>
            <person name="Heuer A."/>
            <person name="Rast P."/>
            <person name="Oberbeckmann S."/>
            <person name="Bunk B."/>
            <person name="Jeske O."/>
            <person name="Meyerdierks A."/>
            <person name="Storesund J.E."/>
            <person name="Kallscheuer N."/>
            <person name="Luecker S."/>
            <person name="Lage O.M."/>
            <person name="Pohl T."/>
            <person name="Merkel B.J."/>
            <person name="Hornburger P."/>
            <person name="Mueller R.-W."/>
            <person name="Bruemmer F."/>
            <person name="Labrenz M."/>
            <person name="Spormann A.M."/>
            <person name="Op Den Camp H."/>
            <person name="Overmann J."/>
            <person name="Amann R."/>
            <person name="Jetten M.S.M."/>
            <person name="Mascher T."/>
            <person name="Medema M.H."/>
            <person name="Devos D.P."/>
            <person name="Kaster A.-K."/>
            <person name="Ovreas L."/>
            <person name="Rohde M."/>
            <person name="Galperin M.Y."/>
            <person name="Jogler C."/>
        </authorList>
    </citation>
    <scope>NUCLEOTIDE SEQUENCE [LARGE SCALE GENOMIC DNA]</scope>
    <source>
        <strain evidence="3 4">Pla144</strain>
    </source>
</reference>
<protein>
    <submittedName>
        <fullName evidence="3">Type II secretion system protein G</fullName>
    </submittedName>
</protein>
<dbReference type="PANTHER" id="PTHR30093:SF2">
    <property type="entry name" value="TYPE II SECRETION SYSTEM PROTEIN H"/>
    <property type="match status" value="1"/>
</dbReference>
<feature type="transmembrane region" description="Helical" evidence="1">
    <location>
        <begin position="45"/>
        <end position="70"/>
    </location>
</feature>
<dbReference type="PANTHER" id="PTHR30093">
    <property type="entry name" value="GENERAL SECRETION PATHWAY PROTEIN G"/>
    <property type="match status" value="1"/>
</dbReference>
<keyword evidence="1" id="KW-1133">Transmembrane helix</keyword>
<keyword evidence="1" id="KW-0472">Membrane</keyword>
<evidence type="ECO:0000259" key="2">
    <source>
        <dbReference type="Pfam" id="PF07596"/>
    </source>
</evidence>
<dbReference type="Pfam" id="PF07963">
    <property type="entry name" value="N_methyl"/>
    <property type="match status" value="1"/>
</dbReference>
<dbReference type="SUPFAM" id="SSF54523">
    <property type="entry name" value="Pili subunits"/>
    <property type="match status" value="1"/>
</dbReference>
<name>A0A5C6CAZ8_9BACT</name>
<feature type="domain" description="DUF1559" evidence="2">
    <location>
        <begin position="71"/>
        <end position="276"/>
    </location>
</feature>
<accession>A0A5C6CAZ8</accession>
<dbReference type="Pfam" id="PF07596">
    <property type="entry name" value="SBP_bac_10"/>
    <property type="match status" value="2"/>
</dbReference>
<dbReference type="NCBIfam" id="TIGR04294">
    <property type="entry name" value="pre_pil_HX9DG"/>
    <property type="match status" value="1"/>
</dbReference>
<dbReference type="NCBIfam" id="TIGR02532">
    <property type="entry name" value="IV_pilin_GFxxxE"/>
    <property type="match status" value="1"/>
</dbReference>
<dbReference type="OrthoDB" id="276576at2"/>
<dbReference type="PROSITE" id="PS00409">
    <property type="entry name" value="PROKAR_NTER_METHYL"/>
    <property type="match status" value="1"/>
</dbReference>
<dbReference type="Proteomes" id="UP000318437">
    <property type="component" value="Unassembled WGS sequence"/>
</dbReference>
<dbReference type="InterPro" id="IPR045584">
    <property type="entry name" value="Pilin-like"/>
</dbReference>
<dbReference type="InterPro" id="IPR012902">
    <property type="entry name" value="N_methyl_site"/>
</dbReference>
<dbReference type="EMBL" id="SJPS01000010">
    <property type="protein sequence ID" value="TWU21398.1"/>
    <property type="molecule type" value="Genomic_DNA"/>
</dbReference>
<dbReference type="AlphaFoldDB" id="A0A5C6CAZ8"/>
<keyword evidence="1" id="KW-0812">Transmembrane</keyword>
<evidence type="ECO:0000313" key="4">
    <source>
        <dbReference type="Proteomes" id="UP000318437"/>
    </source>
</evidence>